<evidence type="ECO:0000313" key="2">
    <source>
        <dbReference type="EMBL" id="ADF63729.1"/>
    </source>
</evidence>
<dbReference type="AlphaFoldDB" id="A0A0H3CQ38"/>
<gene>
    <name evidence="2" type="ordered locus">ECL_04196</name>
</gene>
<keyword evidence="1" id="KW-0812">Transmembrane</keyword>
<dbReference type="HOGENOM" id="CLU_1658106_0_0_6"/>
<accession>A0A0H3CQ38</accession>
<protein>
    <submittedName>
        <fullName evidence="2">Uncharacterized protein</fullName>
    </submittedName>
</protein>
<name>A0A0H3CQ38_ENTCC</name>
<dbReference type="RefSeq" id="WP_013098596.1">
    <property type="nucleotide sequence ID" value="NC_014121.1"/>
</dbReference>
<feature type="transmembrane region" description="Helical" evidence="1">
    <location>
        <begin position="12"/>
        <end position="29"/>
    </location>
</feature>
<proteinExistence type="predicted"/>
<keyword evidence="3" id="KW-1185">Reference proteome</keyword>
<evidence type="ECO:0000256" key="1">
    <source>
        <dbReference type="SAM" id="Phobius"/>
    </source>
</evidence>
<organism evidence="2 3">
    <name type="scientific">Enterobacter cloacae subsp. cloacae (strain ATCC 13047 / DSM 30054 / NBRC 13535 / NCTC 10005 / WDCM 00083 / NCDC 279-56)</name>
    <dbReference type="NCBI Taxonomy" id="716541"/>
    <lineage>
        <taxon>Bacteria</taxon>
        <taxon>Pseudomonadati</taxon>
        <taxon>Pseudomonadota</taxon>
        <taxon>Gammaproteobacteria</taxon>
        <taxon>Enterobacterales</taxon>
        <taxon>Enterobacteriaceae</taxon>
        <taxon>Enterobacter</taxon>
        <taxon>Enterobacter cloacae complex</taxon>
    </lineage>
</organism>
<dbReference type="EMBL" id="CP001918">
    <property type="protein sequence ID" value="ADF63729.1"/>
    <property type="molecule type" value="Genomic_DNA"/>
</dbReference>
<sequence length="159" mass="18504">MSVLLFLLDKVSLLFSALALIVSVLGYLNSREIKIKNNKDSLYRFKIETLSKARESEIAFQDIYEKIASFIRELQNNNDVSVAAKRVVLDELFEQRDTFFRQSVLDSKAACSFIIENFETMSEEKFVEYHRVFVSELDRLKANNKRLDDKFANLLDGMK</sequence>
<dbReference type="Proteomes" id="UP000002363">
    <property type="component" value="Chromosome"/>
</dbReference>
<keyword evidence="1" id="KW-0472">Membrane</keyword>
<evidence type="ECO:0000313" key="3">
    <source>
        <dbReference type="Proteomes" id="UP000002363"/>
    </source>
</evidence>
<keyword evidence="1" id="KW-1133">Transmembrane helix</keyword>
<reference evidence="2 3" key="1">
    <citation type="journal article" date="2010" name="J. Bacteriol.">
        <title>Complete genome sequence of Enterobacter cloacae subsp. cloacae type strain ATCC 13047.</title>
        <authorList>
            <person name="Ren Y."/>
            <person name="Ren Y."/>
            <person name="Zhou Z."/>
            <person name="Guo X."/>
            <person name="Li Y."/>
            <person name="Feng L."/>
            <person name="Wang L."/>
        </authorList>
    </citation>
    <scope>NUCLEOTIDE SEQUENCE [LARGE SCALE GENOMIC DNA]</scope>
    <source>
        <strain evidence="3">ATCC 13047 / DSM 30054 / NBRC 13535 / NCTC 10005 / WDCM 00083 / NCDC 279-56</strain>
    </source>
</reference>
<dbReference type="EnsemblBacteria" id="ADF63729">
    <property type="protein sequence ID" value="ADF63729"/>
    <property type="gene ID" value="ECL_04196"/>
</dbReference>
<dbReference type="KEGG" id="enc:ECL_04196"/>